<dbReference type="Gene3D" id="3.40.50.620">
    <property type="entry name" value="HUPs"/>
    <property type="match status" value="1"/>
</dbReference>
<dbReference type="OMA" id="GWGQFKP"/>
<reference evidence="12 13" key="1">
    <citation type="journal article" date="2008" name="Nat. Biotechnol.">
        <title>Genome sequencing and analysis of the filamentous fungus Penicillium chrysogenum.</title>
        <authorList>
            <person name="van den Berg M.A."/>
            <person name="Albang R."/>
            <person name="Albermann K."/>
            <person name="Badger J.H."/>
            <person name="Daran J.-M."/>
            <person name="Driessen A.J.M."/>
            <person name="Garcia-Estrada C."/>
            <person name="Fedorova N.D."/>
            <person name="Harris D.M."/>
            <person name="Heijne W.H.M."/>
            <person name="Joardar V.S."/>
            <person name="Kiel J.A.K.W."/>
            <person name="Kovalchuk A."/>
            <person name="Martin J.F."/>
            <person name="Nierman W.C."/>
            <person name="Nijland J.G."/>
            <person name="Pronk J.T."/>
            <person name="Roubos J.A."/>
            <person name="van der Klei I.J."/>
            <person name="van Peij N.N.M.E."/>
            <person name="Veenhuis M."/>
            <person name="von Doehren H."/>
            <person name="Wagner C."/>
            <person name="Wortman J.R."/>
            <person name="Bovenberg R.A.L."/>
        </authorList>
    </citation>
    <scope>NUCLEOTIDE SEQUENCE [LARGE SCALE GENOMIC DNA]</scope>
    <source>
        <strain evidence="13">ATCC 28089 / DSM 1075 / NRRL 1951 / Wisconsin 54-1255</strain>
    </source>
</reference>
<dbReference type="HOGENOM" id="CLU_029244_1_3_1"/>
<dbReference type="PROSITE" id="PS00178">
    <property type="entry name" value="AA_TRNA_LIGASE_I"/>
    <property type="match status" value="1"/>
</dbReference>
<keyword evidence="8 11" id="KW-0030">Aminoacyl-tRNA synthetase</keyword>
<dbReference type="GO" id="GO:0005524">
    <property type="term" value="F:ATP binding"/>
    <property type="evidence" value="ECO:0007669"/>
    <property type="project" value="UniProtKB-KW"/>
</dbReference>
<evidence type="ECO:0000256" key="2">
    <source>
        <dbReference type="ARBA" id="ARBA00005594"/>
    </source>
</evidence>
<dbReference type="AlphaFoldDB" id="B6GY74"/>
<comment type="similarity">
    <text evidence="2 11">Belongs to the class-I aminoacyl-tRNA synthetase family.</text>
</comment>
<dbReference type="CDD" id="cd00806">
    <property type="entry name" value="TrpRS_core"/>
    <property type="match status" value="1"/>
</dbReference>
<dbReference type="InterPro" id="IPR002305">
    <property type="entry name" value="aa-tRNA-synth_Ic"/>
</dbReference>
<keyword evidence="5 11" id="KW-0547">Nucleotide-binding</keyword>
<dbReference type="InterPro" id="IPR050203">
    <property type="entry name" value="Trp-tRNA_synthetase"/>
</dbReference>
<dbReference type="Proteomes" id="UP000000724">
    <property type="component" value="Contig Pc00c12"/>
</dbReference>
<dbReference type="PANTHER" id="PTHR43766:SF1">
    <property type="entry name" value="TRYPTOPHAN--TRNA LIGASE, MITOCHONDRIAL"/>
    <property type="match status" value="1"/>
</dbReference>
<dbReference type="NCBIfam" id="TIGR00233">
    <property type="entry name" value="trpS"/>
    <property type="match status" value="1"/>
</dbReference>
<dbReference type="Pfam" id="PF00579">
    <property type="entry name" value="tRNA-synt_1b"/>
    <property type="match status" value="1"/>
</dbReference>
<evidence type="ECO:0000256" key="5">
    <source>
        <dbReference type="ARBA" id="ARBA00022741"/>
    </source>
</evidence>
<evidence type="ECO:0000256" key="9">
    <source>
        <dbReference type="ARBA" id="ARBA00030268"/>
    </source>
</evidence>
<keyword evidence="6 11" id="KW-0067">ATP-binding</keyword>
<evidence type="ECO:0000256" key="3">
    <source>
        <dbReference type="ARBA" id="ARBA00013161"/>
    </source>
</evidence>
<evidence type="ECO:0000256" key="10">
    <source>
        <dbReference type="ARBA" id="ARBA00069760"/>
    </source>
</evidence>
<comment type="subcellular location">
    <subcellularLocation>
        <location evidence="1">Mitochondrion matrix</location>
    </subcellularLocation>
</comment>
<dbReference type="SUPFAM" id="SSF52374">
    <property type="entry name" value="Nucleotidylyl transferase"/>
    <property type="match status" value="1"/>
</dbReference>
<gene>
    <name evidence="12" type="ORF">Pc12g04630</name>
    <name evidence="12" type="ORF">PCH_Pc12g04630</name>
</gene>
<dbReference type="PRINTS" id="PR01039">
    <property type="entry name" value="TRNASYNTHTRP"/>
</dbReference>
<keyword evidence="4 11" id="KW-0436">Ligase</keyword>
<dbReference type="KEGG" id="pcs:N7525_002052"/>
<organism evidence="12 13">
    <name type="scientific">Penicillium rubens (strain ATCC 28089 / DSM 1075 / NRRL 1951 / Wisconsin 54-1255)</name>
    <name type="common">Penicillium chrysogenum</name>
    <dbReference type="NCBI Taxonomy" id="500485"/>
    <lineage>
        <taxon>Eukaryota</taxon>
        <taxon>Fungi</taxon>
        <taxon>Dikarya</taxon>
        <taxon>Ascomycota</taxon>
        <taxon>Pezizomycotina</taxon>
        <taxon>Eurotiomycetes</taxon>
        <taxon>Eurotiomycetidae</taxon>
        <taxon>Eurotiales</taxon>
        <taxon>Aspergillaceae</taxon>
        <taxon>Penicillium</taxon>
        <taxon>Penicillium chrysogenum species complex</taxon>
    </lineage>
</organism>
<dbReference type="GO" id="GO:0005759">
    <property type="term" value="C:mitochondrial matrix"/>
    <property type="evidence" value="ECO:0007669"/>
    <property type="project" value="UniProtKB-SubCell"/>
</dbReference>
<keyword evidence="7 11" id="KW-0648">Protein biosynthesis</keyword>
<proteinExistence type="inferred from homology"/>
<dbReference type="STRING" id="500485.B6GY74"/>
<evidence type="ECO:0000256" key="6">
    <source>
        <dbReference type="ARBA" id="ARBA00022840"/>
    </source>
</evidence>
<dbReference type="InterPro" id="IPR014729">
    <property type="entry name" value="Rossmann-like_a/b/a_fold"/>
</dbReference>
<sequence length="440" mass="49665">MSANAMRYESTLLRSLRAKHPHIRPSGLSLLPRRCHRWNSSNSAAPAHEPIIFSGIQPTGVPHLGNYLGALHQWVKLQQDAAEGTKLFFSIVDLHALTVPQDPAQLKRWRKEAFATLLAVGLDPKRSTIFYQSDVPAHAELMWILSTVASMGYLSRMTQWKSKLQLPEDTSLDDSTARAQLRLGLFSYPVLQAADILVHRATHVPVGEDQRQHLEFSRYTANSFNHLYGPIFPIPEALISPAKRVMSLKEPTSKMSKSHADEKSRIILTDSPAEIRKKVKVALTDSEAGITYDPICRPGVSNLIEILSHLEGVSCEDIVADFHSASLRSLKEHVADRIAYHLQETRDRYIMIMEDKTGYLDYTTYHIHTTSRELDVPKIAKLTWSQPRHHLHCCESFEFKYFRPTTSVCVIKGGLQLHPLYGCLCLVTTALGGFRHSRSF</sequence>
<dbReference type="Gene3D" id="1.10.240.10">
    <property type="entry name" value="Tyrosyl-Transfer RNA Synthetase"/>
    <property type="match status" value="1"/>
</dbReference>
<evidence type="ECO:0000256" key="11">
    <source>
        <dbReference type="RuleBase" id="RU363036"/>
    </source>
</evidence>
<dbReference type="FunFam" id="1.10.240.10:FF:000002">
    <property type="entry name" value="Tryptophan--tRNA ligase"/>
    <property type="match status" value="1"/>
</dbReference>
<dbReference type="OrthoDB" id="15808at2759"/>
<accession>B6GY74</accession>
<evidence type="ECO:0000313" key="12">
    <source>
        <dbReference type="EMBL" id="CAP80090.1"/>
    </source>
</evidence>
<protein>
    <recommendedName>
        <fullName evidence="10">Tryptophan--tRNA ligase, mitochondrial</fullName>
        <ecNumber evidence="3">6.1.1.2</ecNumber>
    </recommendedName>
    <alternativeName>
        <fullName evidence="9">Tryptophanyl-tRNA synthetase</fullName>
    </alternativeName>
</protein>
<dbReference type="GO" id="GO:0070183">
    <property type="term" value="P:mitochondrial tryptophanyl-tRNA aminoacylation"/>
    <property type="evidence" value="ECO:0007669"/>
    <property type="project" value="TreeGrafter"/>
</dbReference>
<dbReference type="PANTHER" id="PTHR43766">
    <property type="entry name" value="TRYPTOPHAN--TRNA LIGASE, MITOCHONDRIAL"/>
    <property type="match status" value="1"/>
</dbReference>
<name>B6GY74_PENRW</name>
<dbReference type="InterPro" id="IPR002306">
    <property type="entry name" value="Trp-tRNA-ligase"/>
</dbReference>
<dbReference type="VEuPathDB" id="FungiDB:PCH_Pc12g04630"/>
<dbReference type="EMBL" id="AM920427">
    <property type="protein sequence ID" value="CAP80090.1"/>
    <property type="molecule type" value="Genomic_DNA"/>
</dbReference>
<evidence type="ECO:0000256" key="4">
    <source>
        <dbReference type="ARBA" id="ARBA00022598"/>
    </source>
</evidence>
<dbReference type="EC" id="6.1.1.2" evidence="3"/>
<dbReference type="GeneID" id="8311856"/>
<dbReference type="eggNOG" id="KOG2713">
    <property type="taxonomic scope" value="Eukaryota"/>
</dbReference>
<dbReference type="InterPro" id="IPR001412">
    <property type="entry name" value="aa-tRNA-synth_I_CS"/>
</dbReference>
<dbReference type="FunFam" id="3.40.50.620:FF:000082">
    <property type="entry name" value="MSW1p Mitochondrial tryptophanyl-tRNA synthetase"/>
    <property type="match status" value="1"/>
</dbReference>
<dbReference type="BioCyc" id="PCHR:PC12G04630-MONOMER"/>
<evidence type="ECO:0000256" key="1">
    <source>
        <dbReference type="ARBA" id="ARBA00004305"/>
    </source>
</evidence>
<keyword evidence="13" id="KW-1185">Reference proteome</keyword>
<evidence type="ECO:0000313" key="13">
    <source>
        <dbReference type="Proteomes" id="UP000000724"/>
    </source>
</evidence>
<dbReference type="GO" id="GO:0004830">
    <property type="term" value="F:tryptophan-tRNA ligase activity"/>
    <property type="evidence" value="ECO:0007669"/>
    <property type="project" value="UniProtKB-EC"/>
</dbReference>
<evidence type="ECO:0000256" key="8">
    <source>
        <dbReference type="ARBA" id="ARBA00023146"/>
    </source>
</evidence>
<evidence type="ECO:0000256" key="7">
    <source>
        <dbReference type="ARBA" id="ARBA00022917"/>
    </source>
</evidence>